<dbReference type="GO" id="GO:0003723">
    <property type="term" value="F:RNA binding"/>
    <property type="evidence" value="ECO:0007669"/>
    <property type="project" value="TreeGrafter"/>
</dbReference>
<evidence type="ECO:0000313" key="7">
    <source>
        <dbReference type="Proteomes" id="UP000199076"/>
    </source>
</evidence>
<proteinExistence type="inferred from homology"/>
<dbReference type="STRING" id="660518.SAMN05216218_106188"/>
<dbReference type="GO" id="GO:0006412">
    <property type="term" value="P:translation"/>
    <property type="evidence" value="ECO:0007669"/>
    <property type="project" value="UniProtKB-UniRule"/>
</dbReference>
<keyword evidence="7" id="KW-1185">Reference proteome</keyword>
<dbReference type="GO" id="GO:0003735">
    <property type="term" value="F:structural constituent of ribosome"/>
    <property type="evidence" value="ECO:0007669"/>
    <property type="project" value="InterPro"/>
</dbReference>
<dbReference type="SUPFAM" id="SSF46785">
    <property type="entry name" value="Winged helix' DNA-binding domain"/>
    <property type="match status" value="1"/>
</dbReference>
<dbReference type="Gene3D" id="1.10.10.10">
    <property type="entry name" value="Winged helix-like DNA-binding domain superfamily/Winged helix DNA-binding domain"/>
    <property type="match status" value="1"/>
</dbReference>
<evidence type="ECO:0000256" key="3">
    <source>
        <dbReference type="ARBA" id="ARBA00023274"/>
    </source>
</evidence>
<dbReference type="NCBIfam" id="NF006811">
    <property type="entry name" value="PRK09333.1"/>
    <property type="match status" value="1"/>
</dbReference>
<accession>A0A1G7L722</accession>
<dbReference type="PROSITE" id="PS00628">
    <property type="entry name" value="RIBOSOMAL_S19E"/>
    <property type="match status" value="1"/>
</dbReference>
<comment type="function">
    <text evidence="4">May be involved in maturation of the 30S ribosomal subunit.</text>
</comment>
<dbReference type="InterPro" id="IPR036388">
    <property type="entry name" value="WH-like_DNA-bd_sf"/>
</dbReference>
<sequence>MTTLYDAPAEDLIEAVAEKLAEEEAVTAPDWARYTKTGAGRELPPEQEDFWQRRAASLLRKVAVDGPVGVERLRTEYGGSKQGSTRYRVRPPNSTDGSGKVIRTALQQLEDAGYINIAQGEGRKVAPDGKSLLDDTAGEVLEDLDRPELERYA</sequence>
<keyword evidence="2 4" id="KW-0689">Ribosomal protein</keyword>
<organism evidence="6 7">
    <name type="scientific">Halorientalis regularis</name>
    <dbReference type="NCBI Taxonomy" id="660518"/>
    <lineage>
        <taxon>Archaea</taxon>
        <taxon>Methanobacteriati</taxon>
        <taxon>Methanobacteriota</taxon>
        <taxon>Stenosarchaea group</taxon>
        <taxon>Halobacteria</taxon>
        <taxon>Halobacteriales</taxon>
        <taxon>Haloarculaceae</taxon>
        <taxon>Halorientalis</taxon>
    </lineage>
</organism>
<comment type="subunit">
    <text evidence="4">Part of the 30S ribosomal subunit.</text>
</comment>
<dbReference type="Pfam" id="PF01090">
    <property type="entry name" value="Ribosomal_S19e"/>
    <property type="match status" value="1"/>
</dbReference>
<name>A0A1G7L722_9EURY</name>
<dbReference type="PANTHER" id="PTHR11710">
    <property type="entry name" value="40S RIBOSOMAL PROTEIN S19"/>
    <property type="match status" value="1"/>
</dbReference>
<dbReference type="InterPro" id="IPR036390">
    <property type="entry name" value="WH_DNA-bd_sf"/>
</dbReference>
<dbReference type="HAMAP" id="MF_01474">
    <property type="entry name" value="Ribosomal_eS19"/>
    <property type="match status" value="1"/>
</dbReference>
<dbReference type="AlphaFoldDB" id="A0A1G7L722"/>
<dbReference type="SMART" id="SM01413">
    <property type="entry name" value="Ribosomal_S19e"/>
    <property type="match status" value="1"/>
</dbReference>
<dbReference type="GO" id="GO:0000028">
    <property type="term" value="P:ribosomal small subunit assembly"/>
    <property type="evidence" value="ECO:0007669"/>
    <property type="project" value="TreeGrafter"/>
</dbReference>
<evidence type="ECO:0000256" key="1">
    <source>
        <dbReference type="ARBA" id="ARBA00010014"/>
    </source>
</evidence>
<dbReference type="InterPro" id="IPR018277">
    <property type="entry name" value="Ribosomal_eS19_CS"/>
</dbReference>
<dbReference type="InterPro" id="IPR027548">
    <property type="entry name" value="Ribosomal_eS19_archaeal"/>
</dbReference>
<reference evidence="7" key="1">
    <citation type="submission" date="2016-10" db="EMBL/GenBank/DDBJ databases">
        <authorList>
            <person name="Varghese N."/>
            <person name="Submissions S."/>
        </authorList>
    </citation>
    <scope>NUCLEOTIDE SEQUENCE [LARGE SCALE GENOMIC DNA]</scope>
    <source>
        <strain evidence="7">IBRC-M 10760</strain>
    </source>
</reference>
<dbReference type="GO" id="GO:0022627">
    <property type="term" value="C:cytosolic small ribosomal subunit"/>
    <property type="evidence" value="ECO:0007669"/>
    <property type="project" value="TreeGrafter"/>
</dbReference>
<dbReference type="RefSeq" id="WP_092691231.1">
    <property type="nucleotide sequence ID" value="NZ_FNBK01000006.1"/>
</dbReference>
<comment type="similarity">
    <text evidence="1 4">Belongs to the eukaryotic ribosomal protein eS19 family.</text>
</comment>
<gene>
    <name evidence="4" type="primary">rps19e</name>
    <name evidence="6" type="ORF">SAMN05216218_106188</name>
</gene>
<feature type="region of interest" description="Disordered" evidence="5">
    <location>
        <begin position="79"/>
        <end position="99"/>
    </location>
</feature>
<keyword evidence="3 4" id="KW-0687">Ribonucleoprotein</keyword>
<evidence type="ECO:0000313" key="6">
    <source>
        <dbReference type="EMBL" id="SDF45268.1"/>
    </source>
</evidence>
<evidence type="ECO:0000256" key="4">
    <source>
        <dbReference type="HAMAP-Rule" id="MF_01474"/>
    </source>
</evidence>
<protein>
    <recommendedName>
        <fullName evidence="4">Small ribosomal subunit protein eS19</fullName>
    </recommendedName>
</protein>
<dbReference type="Proteomes" id="UP000199076">
    <property type="component" value="Unassembled WGS sequence"/>
</dbReference>
<dbReference type="EMBL" id="FNBK01000006">
    <property type="protein sequence ID" value="SDF45268.1"/>
    <property type="molecule type" value="Genomic_DNA"/>
</dbReference>
<dbReference type="OrthoDB" id="371836at2157"/>
<evidence type="ECO:0000256" key="5">
    <source>
        <dbReference type="SAM" id="MobiDB-lite"/>
    </source>
</evidence>
<evidence type="ECO:0000256" key="2">
    <source>
        <dbReference type="ARBA" id="ARBA00022980"/>
    </source>
</evidence>
<dbReference type="PANTHER" id="PTHR11710:SF0">
    <property type="entry name" value="40S RIBOSOMAL PROTEIN S19"/>
    <property type="match status" value="1"/>
</dbReference>
<dbReference type="InterPro" id="IPR001266">
    <property type="entry name" value="Ribosomal_eS19"/>
</dbReference>